<dbReference type="EMBL" id="CM009749">
    <property type="protein sequence ID" value="PUZ77137.1"/>
    <property type="molecule type" value="Genomic_DNA"/>
</dbReference>
<keyword evidence="3" id="KW-1185">Reference proteome</keyword>
<feature type="transmembrane region" description="Helical" evidence="1">
    <location>
        <begin position="25"/>
        <end position="42"/>
    </location>
</feature>
<gene>
    <name evidence="2" type="ORF">GQ55_1G346300</name>
</gene>
<keyword evidence="1" id="KW-1133">Transmembrane helix</keyword>
<protein>
    <submittedName>
        <fullName evidence="2">Uncharacterized protein</fullName>
    </submittedName>
</protein>
<accession>A0A2T7FAP0</accession>
<sequence length="57" mass="6517">MAALGNFHTCTDREGERGGPRHHPFVAVSHVLIILYFIQGWFPSLYQKCMMCQCSCK</sequence>
<dbReference type="Gramene" id="PUZ77137">
    <property type="protein sequence ID" value="PUZ77137"/>
    <property type="gene ID" value="GQ55_1G346300"/>
</dbReference>
<evidence type="ECO:0000256" key="1">
    <source>
        <dbReference type="SAM" id="Phobius"/>
    </source>
</evidence>
<evidence type="ECO:0000313" key="3">
    <source>
        <dbReference type="Proteomes" id="UP000244336"/>
    </source>
</evidence>
<dbReference type="Proteomes" id="UP000244336">
    <property type="component" value="Chromosome 1"/>
</dbReference>
<keyword evidence="1" id="KW-0472">Membrane</keyword>
<proteinExistence type="predicted"/>
<keyword evidence="1" id="KW-0812">Transmembrane</keyword>
<reference evidence="2 3" key="1">
    <citation type="submission" date="2018-04" db="EMBL/GenBank/DDBJ databases">
        <title>WGS assembly of Panicum hallii var. hallii HAL2.</title>
        <authorList>
            <person name="Lovell J."/>
            <person name="Jenkins J."/>
            <person name="Lowry D."/>
            <person name="Mamidi S."/>
            <person name="Sreedasyam A."/>
            <person name="Weng X."/>
            <person name="Barry K."/>
            <person name="Bonette J."/>
            <person name="Campitelli B."/>
            <person name="Daum C."/>
            <person name="Gordon S."/>
            <person name="Gould B."/>
            <person name="Lipzen A."/>
            <person name="MacQueen A."/>
            <person name="Palacio-Mejia J."/>
            <person name="Plott C."/>
            <person name="Shakirov E."/>
            <person name="Shu S."/>
            <person name="Yoshinaga Y."/>
            <person name="Zane M."/>
            <person name="Rokhsar D."/>
            <person name="Grimwood J."/>
            <person name="Schmutz J."/>
            <person name="Juenger T."/>
        </authorList>
    </citation>
    <scope>NUCLEOTIDE SEQUENCE [LARGE SCALE GENOMIC DNA]</scope>
    <source>
        <strain evidence="3">cv. HAL2</strain>
    </source>
</reference>
<name>A0A2T7FAP0_9POAL</name>
<organism evidence="2 3">
    <name type="scientific">Panicum hallii var. hallii</name>
    <dbReference type="NCBI Taxonomy" id="1504633"/>
    <lineage>
        <taxon>Eukaryota</taxon>
        <taxon>Viridiplantae</taxon>
        <taxon>Streptophyta</taxon>
        <taxon>Embryophyta</taxon>
        <taxon>Tracheophyta</taxon>
        <taxon>Spermatophyta</taxon>
        <taxon>Magnoliopsida</taxon>
        <taxon>Liliopsida</taxon>
        <taxon>Poales</taxon>
        <taxon>Poaceae</taxon>
        <taxon>PACMAD clade</taxon>
        <taxon>Panicoideae</taxon>
        <taxon>Panicodae</taxon>
        <taxon>Paniceae</taxon>
        <taxon>Panicinae</taxon>
        <taxon>Panicum</taxon>
        <taxon>Panicum sect. Panicum</taxon>
    </lineage>
</organism>
<dbReference type="AlphaFoldDB" id="A0A2T7FAP0"/>
<evidence type="ECO:0000313" key="2">
    <source>
        <dbReference type="EMBL" id="PUZ77137.1"/>
    </source>
</evidence>